<dbReference type="InterPro" id="IPR018062">
    <property type="entry name" value="HTH_AraC-typ_CS"/>
</dbReference>
<dbReference type="SUPFAM" id="SSF46689">
    <property type="entry name" value="Homeodomain-like"/>
    <property type="match status" value="2"/>
</dbReference>
<dbReference type="SUPFAM" id="SSF51182">
    <property type="entry name" value="RmlC-like cupins"/>
    <property type="match status" value="1"/>
</dbReference>
<dbReference type="Pfam" id="PF12833">
    <property type="entry name" value="HTH_18"/>
    <property type="match status" value="1"/>
</dbReference>
<evidence type="ECO:0000313" key="6">
    <source>
        <dbReference type="Proteomes" id="UP000253426"/>
    </source>
</evidence>
<comment type="caution">
    <text evidence="5">The sequence shown here is derived from an EMBL/GenBank/DDBJ whole genome shotgun (WGS) entry which is preliminary data.</text>
</comment>
<evidence type="ECO:0000256" key="2">
    <source>
        <dbReference type="ARBA" id="ARBA00023125"/>
    </source>
</evidence>
<protein>
    <submittedName>
        <fullName evidence="5">AraC-like DNA-binding protein</fullName>
    </submittedName>
</protein>
<dbReference type="InterPro" id="IPR009057">
    <property type="entry name" value="Homeodomain-like_sf"/>
</dbReference>
<keyword evidence="6" id="KW-1185">Reference proteome</keyword>
<keyword evidence="2 5" id="KW-0238">DNA-binding</keyword>
<dbReference type="PROSITE" id="PS01124">
    <property type="entry name" value="HTH_ARAC_FAMILY_2"/>
    <property type="match status" value="1"/>
</dbReference>
<evidence type="ECO:0000256" key="1">
    <source>
        <dbReference type="ARBA" id="ARBA00023015"/>
    </source>
</evidence>
<dbReference type="PANTHER" id="PTHR43280:SF27">
    <property type="entry name" value="TRANSCRIPTIONAL REGULATOR MTLR"/>
    <property type="match status" value="1"/>
</dbReference>
<dbReference type="OrthoDB" id="9782164at2"/>
<dbReference type="AlphaFoldDB" id="A0A366H9H2"/>
<dbReference type="PANTHER" id="PTHR43280">
    <property type="entry name" value="ARAC-FAMILY TRANSCRIPTIONAL REGULATOR"/>
    <property type="match status" value="1"/>
</dbReference>
<reference evidence="5 6" key="1">
    <citation type="submission" date="2018-06" db="EMBL/GenBank/DDBJ databases">
        <title>Genomic Encyclopedia of Type Strains, Phase IV (KMG-IV): sequencing the most valuable type-strain genomes for metagenomic binning, comparative biology and taxonomic classification.</title>
        <authorList>
            <person name="Goeker M."/>
        </authorList>
    </citation>
    <scope>NUCLEOTIDE SEQUENCE [LARGE SCALE GENOMIC DNA]</scope>
    <source>
        <strain evidence="5 6">DSM 25532</strain>
    </source>
</reference>
<dbReference type="Proteomes" id="UP000253426">
    <property type="component" value="Unassembled WGS sequence"/>
</dbReference>
<dbReference type="Pfam" id="PF07883">
    <property type="entry name" value="Cupin_2"/>
    <property type="match status" value="1"/>
</dbReference>
<dbReference type="Gene3D" id="2.60.120.10">
    <property type="entry name" value="Jelly Rolls"/>
    <property type="match status" value="1"/>
</dbReference>
<dbReference type="SMART" id="SM00342">
    <property type="entry name" value="HTH_ARAC"/>
    <property type="match status" value="1"/>
</dbReference>
<organism evidence="5 6">
    <name type="scientific">Roseimicrobium gellanilyticum</name>
    <dbReference type="NCBI Taxonomy" id="748857"/>
    <lineage>
        <taxon>Bacteria</taxon>
        <taxon>Pseudomonadati</taxon>
        <taxon>Verrucomicrobiota</taxon>
        <taxon>Verrucomicrobiia</taxon>
        <taxon>Verrucomicrobiales</taxon>
        <taxon>Verrucomicrobiaceae</taxon>
        <taxon>Roseimicrobium</taxon>
    </lineage>
</organism>
<dbReference type="PROSITE" id="PS00041">
    <property type="entry name" value="HTH_ARAC_FAMILY_1"/>
    <property type="match status" value="1"/>
</dbReference>
<dbReference type="GO" id="GO:0003700">
    <property type="term" value="F:DNA-binding transcription factor activity"/>
    <property type="evidence" value="ECO:0007669"/>
    <property type="project" value="InterPro"/>
</dbReference>
<dbReference type="InterPro" id="IPR018060">
    <property type="entry name" value="HTH_AraC"/>
</dbReference>
<dbReference type="RefSeq" id="WP_113961214.1">
    <property type="nucleotide sequence ID" value="NZ_QNRR01000012.1"/>
</dbReference>
<accession>A0A366H9H2</accession>
<dbReference type="PRINTS" id="PR00032">
    <property type="entry name" value="HTHARAC"/>
</dbReference>
<dbReference type="GO" id="GO:0043565">
    <property type="term" value="F:sequence-specific DNA binding"/>
    <property type="evidence" value="ECO:0007669"/>
    <property type="project" value="InterPro"/>
</dbReference>
<gene>
    <name evidence="5" type="ORF">DES53_11281</name>
</gene>
<dbReference type="InterPro" id="IPR020449">
    <property type="entry name" value="Tscrpt_reg_AraC-type_HTH"/>
</dbReference>
<name>A0A366H9H2_9BACT</name>
<dbReference type="InterPro" id="IPR014710">
    <property type="entry name" value="RmlC-like_jellyroll"/>
</dbReference>
<evidence type="ECO:0000313" key="5">
    <source>
        <dbReference type="EMBL" id="RBP38083.1"/>
    </source>
</evidence>
<feature type="domain" description="HTH araC/xylS-type" evidence="4">
    <location>
        <begin position="183"/>
        <end position="281"/>
    </location>
</feature>
<keyword evidence="1" id="KW-0805">Transcription regulation</keyword>
<dbReference type="EMBL" id="QNRR01000012">
    <property type="protein sequence ID" value="RBP38083.1"/>
    <property type="molecule type" value="Genomic_DNA"/>
</dbReference>
<sequence length="288" mass="32278">MKVTGPRLVDSHPSPEAVICTRISGGGDCPWHRHQEIEILLFISGATYRCIGENISPITPGTVVLLGPNVRHGYSNRTRQGTPRRPVEAISIKFNANTLGDWLKTSDARMEDLFAMASHGIHVTGETRNQVASLILSLPEKQGLQRAIQVFQILILLSTSNELSRISAVGCRASTTAVHSRMERVDEYLRKRIGRQIYLRDVATHVEMSPARLSRYFRLHIGKTFPAYLNSFRISRVCRLLRETDATVSEIAAECGFESMANFERQFRKLTGTSPRMYRRRALNAAGA</sequence>
<proteinExistence type="predicted"/>
<dbReference type="Gene3D" id="1.10.10.60">
    <property type="entry name" value="Homeodomain-like"/>
    <property type="match status" value="2"/>
</dbReference>
<dbReference type="InterPro" id="IPR013096">
    <property type="entry name" value="Cupin_2"/>
</dbReference>
<evidence type="ECO:0000259" key="4">
    <source>
        <dbReference type="PROSITE" id="PS01124"/>
    </source>
</evidence>
<dbReference type="InterPro" id="IPR011051">
    <property type="entry name" value="RmlC_Cupin_sf"/>
</dbReference>
<keyword evidence="3" id="KW-0804">Transcription</keyword>
<evidence type="ECO:0000256" key="3">
    <source>
        <dbReference type="ARBA" id="ARBA00023163"/>
    </source>
</evidence>